<evidence type="ECO:0000313" key="2">
    <source>
        <dbReference type="EMBL" id="AZK48139.1"/>
    </source>
</evidence>
<dbReference type="AlphaFoldDB" id="A0A3S8RZ03"/>
<name>A0A3S8RZ03_9BACL</name>
<proteinExistence type="predicted"/>
<keyword evidence="3" id="KW-1185">Reference proteome</keyword>
<dbReference type="EMBL" id="CP034248">
    <property type="protein sequence ID" value="AZK48139.1"/>
    <property type="molecule type" value="Genomic_DNA"/>
</dbReference>
<dbReference type="KEGG" id="plen:EIM92_19820"/>
<sequence>MKKRIPLIDLVESVPLVVQDGLSYKWAHKSFMEYFSACFIYSDISSKKEEIINKMYKSENITFYENVLDIYYDIDQDTFNRVIIRPLLHDYLKYLGDTIVVDELKLIYKQYTYLRIFYRGMKVSIISESEDSFKACEKIKSELGVDVHSLSHSYNFVTADNHEDRFDIVRPNFVFTTDLNTTKIIEILKNKKTGFI</sequence>
<evidence type="ECO:0000259" key="1">
    <source>
        <dbReference type="Pfam" id="PF22711"/>
    </source>
</evidence>
<accession>A0A3S8RZ03</accession>
<dbReference type="Pfam" id="PF22711">
    <property type="entry name" value="SNaCT5"/>
    <property type="match status" value="1"/>
</dbReference>
<dbReference type="InterPro" id="IPR055036">
    <property type="entry name" value="SNaCT5"/>
</dbReference>
<dbReference type="RefSeq" id="WP_125084302.1">
    <property type="nucleotide sequence ID" value="NZ_CP034248.1"/>
</dbReference>
<feature type="domain" description="Short NACHT-associated C-terminal" evidence="1">
    <location>
        <begin position="74"/>
        <end position="194"/>
    </location>
</feature>
<gene>
    <name evidence="2" type="ORF">EIM92_19820</name>
</gene>
<protein>
    <recommendedName>
        <fullName evidence="1">Short NACHT-associated C-terminal domain-containing protein</fullName>
    </recommendedName>
</protein>
<dbReference type="Proteomes" id="UP000273145">
    <property type="component" value="Chromosome"/>
</dbReference>
<evidence type="ECO:0000313" key="3">
    <source>
        <dbReference type="Proteomes" id="UP000273145"/>
    </source>
</evidence>
<organism evidence="2 3">
    <name type="scientific">Paenibacillus lentus</name>
    <dbReference type="NCBI Taxonomy" id="1338368"/>
    <lineage>
        <taxon>Bacteria</taxon>
        <taxon>Bacillati</taxon>
        <taxon>Bacillota</taxon>
        <taxon>Bacilli</taxon>
        <taxon>Bacillales</taxon>
        <taxon>Paenibacillaceae</taxon>
        <taxon>Paenibacillus</taxon>
    </lineage>
</organism>
<dbReference type="OrthoDB" id="2081291at2"/>
<reference evidence="2 3" key="1">
    <citation type="submission" date="2018-11" db="EMBL/GenBank/DDBJ databases">
        <title>Genome sequencing of Paenibacillus lentus DSM25539(T).</title>
        <authorList>
            <person name="Kook J.-K."/>
            <person name="Park S.-N."/>
            <person name="Lim Y.K."/>
        </authorList>
    </citation>
    <scope>NUCLEOTIDE SEQUENCE [LARGE SCALE GENOMIC DNA]</scope>
    <source>
        <strain evidence="2 3">DSM 25539</strain>
    </source>
</reference>